<evidence type="ECO:0000256" key="2">
    <source>
        <dbReference type="SAM" id="MobiDB-lite"/>
    </source>
</evidence>
<feature type="region of interest" description="Disordered" evidence="2">
    <location>
        <begin position="27"/>
        <end position="51"/>
    </location>
</feature>
<evidence type="ECO:0000256" key="1">
    <source>
        <dbReference type="ARBA" id="ARBA00022729"/>
    </source>
</evidence>
<feature type="compositionally biased region" description="Low complexity" evidence="2">
    <location>
        <begin position="200"/>
        <end position="239"/>
    </location>
</feature>
<dbReference type="InterPro" id="IPR031989">
    <property type="entry name" value="DUF5067"/>
</dbReference>
<dbReference type="PROSITE" id="PS51257">
    <property type="entry name" value="PROKAR_LIPOPROTEIN"/>
    <property type="match status" value="1"/>
</dbReference>
<feature type="region of interest" description="Disordered" evidence="2">
    <location>
        <begin position="191"/>
        <end position="287"/>
    </location>
</feature>
<feature type="domain" description="DUF5067" evidence="3">
    <location>
        <begin position="44"/>
        <end position="174"/>
    </location>
</feature>
<feature type="compositionally biased region" description="Polar residues" evidence="2">
    <location>
        <begin position="240"/>
        <end position="261"/>
    </location>
</feature>
<dbReference type="InterPro" id="IPR029050">
    <property type="entry name" value="Immunoprotect_excell_Ig-like"/>
</dbReference>
<proteinExistence type="predicted"/>
<accession>A0A8S5NFZ6</accession>
<sequence length="287" mass="31195">MRKSIAFLIMACGIVLAGCSTNTDKAKSSSSSSSSSVSRSSSVKPDPNASERTWTYKNNVFDAGNETYRFTKWDVMDSADQGKKILVLYCDVTNNSTKEMDPSNVYMVVGAYQKNETSDVQLTPGMAALDENGNNPLQQYEDGLYNKLLPGKTVKAVMTFTINNDKPVRLEFENPNFETIGTKTYKVSKKLSKAERKKLNQSNSSSSSTTQTNSVSQTKTVTQNNSGNSATQISSSSSNDQTYTAQPSQGGTIYQTNNDTGSFAGDPDVIADTQQIQESLAKANGWE</sequence>
<dbReference type="EMBL" id="BK015156">
    <property type="protein sequence ID" value="DAD93308.1"/>
    <property type="molecule type" value="Genomic_DNA"/>
</dbReference>
<organism evidence="4">
    <name type="scientific">Myoviridae sp. cte0p10</name>
    <dbReference type="NCBI Taxonomy" id="2826674"/>
    <lineage>
        <taxon>Viruses</taxon>
        <taxon>Duplodnaviria</taxon>
        <taxon>Heunggongvirae</taxon>
        <taxon>Uroviricota</taxon>
        <taxon>Caudoviricetes</taxon>
    </lineage>
</organism>
<reference evidence="4" key="1">
    <citation type="journal article" date="2021" name="Proc. Natl. Acad. Sci. U.S.A.">
        <title>A Catalog of Tens of Thousands of Viruses from Human Metagenomes Reveals Hidden Associations with Chronic Diseases.</title>
        <authorList>
            <person name="Tisza M.J."/>
            <person name="Buck C.B."/>
        </authorList>
    </citation>
    <scope>NUCLEOTIDE SEQUENCE</scope>
    <source>
        <strain evidence="4">Cte0p10</strain>
    </source>
</reference>
<keyword evidence="1" id="KW-0732">Signal</keyword>
<feature type="compositionally biased region" description="Low complexity" evidence="2">
    <location>
        <begin position="28"/>
        <end position="43"/>
    </location>
</feature>
<dbReference type="Gene3D" id="2.60.40.1240">
    <property type="match status" value="1"/>
</dbReference>
<name>A0A8S5NFZ6_9CAUD</name>
<evidence type="ECO:0000313" key="4">
    <source>
        <dbReference type="EMBL" id="DAD93308.1"/>
    </source>
</evidence>
<evidence type="ECO:0000259" key="3">
    <source>
        <dbReference type="Pfam" id="PF16729"/>
    </source>
</evidence>
<protein>
    <recommendedName>
        <fullName evidence="3">DUF5067 domain-containing protein</fullName>
    </recommendedName>
</protein>
<dbReference type="Pfam" id="PF16729">
    <property type="entry name" value="DUF5067"/>
    <property type="match status" value="1"/>
</dbReference>